<organism evidence="3 4">
    <name type="scientific">Allorhizobium borbori</name>
    <dbReference type="NCBI Taxonomy" id="485907"/>
    <lineage>
        <taxon>Bacteria</taxon>
        <taxon>Pseudomonadati</taxon>
        <taxon>Pseudomonadota</taxon>
        <taxon>Alphaproteobacteria</taxon>
        <taxon>Hyphomicrobiales</taxon>
        <taxon>Rhizobiaceae</taxon>
        <taxon>Rhizobium/Agrobacterium group</taxon>
        <taxon>Allorhizobium</taxon>
    </lineage>
</organism>
<keyword evidence="4" id="KW-1185">Reference proteome</keyword>
<dbReference type="AlphaFoldDB" id="A0A7W6P2I2"/>
<evidence type="ECO:0000259" key="2">
    <source>
        <dbReference type="Pfam" id="PF13439"/>
    </source>
</evidence>
<dbReference type="EMBL" id="JACIDU010000008">
    <property type="protein sequence ID" value="MBB4103839.1"/>
    <property type="molecule type" value="Genomic_DNA"/>
</dbReference>
<accession>A0A7W6P2I2</accession>
<dbReference type="PANTHER" id="PTHR45947:SF3">
    <property type="entry name" value="SULFOQUINOVOSYL TRANSFERASE SQD2"/>
    <property type="match status" value="1"/>
</dbReference>
<evidence type="ECO:0000313" key="3">
    <source>
        <dbReference type="EMBL" id="MBB4103839.1"/>
    </source>
</evidence>
<dbReference type="GO" id="GO:0016757">
    <property type="term" value="F:glycosyltransferase activity"/>
    <property type="evidence" value="ECO:0007669"/>
    <property type="project" value="InterPro"/>
</dbReference>
<dbReference type="Gene3D" id="3.40.50.2000">
    <property type="entry name" value="Glycogen Phosphorylase B"/>
    <property type="match status" value="2"/>
</dbReference>
<evidence type="ECO:0000259" key="1">
    <source>
        <dbReference type="Pfam" id="PF00534"/>
    </source>
</evidence>
<dbReference type="RefSeq" id="WP_183792731.1">
    <property type="nucleotide sequence ID" value="NZ_JACIDU010000008.1"/>
</dbReference>
<dbReference type="PANTHER" id="PTHR45947">
    <property type="entry name" value="SULFOQUINOVOSYL TRANSFERASE SQD2"/>
    <property type="match status" value="1"/>
</dbReference>
<comment type="caution">
    <text evidence="3">The sequence shown here is derived from an EMBL/GenBank/DDBJ whole genome shotgun (WGS) entry which is preliminary data.</text>
</comment>
<sequence length="370" mass="40716">MKILHVCESIIGGTGSYLAELIPHQVRKYGAENVALLIPDSQMDYLETSISNVSPVIINFARPRRLAGAFHLIGAYRQALFTFRPDVVHAHSSIAGLVVRSLRTAGMAKIAFCPHGWSVDMKSGPAMRLFAQVSERVLALFSDETIVISRHEFDRGRQLGVGESRLHLIPNGIATEPPDVEPAEWNDKRLKVLYAGRLDRQKGVDILLKAVVGLEDKISVRLAGDVAVGSNFLQDEMPSCVEKLGWLDRKDVIAQMKSCDVLVMPSRWEGFGLVAVEAMRLAKPVAASAVGGLREVIGNGDCGFLFPPEDDRALHEVLAALDKEKLRAMGERAYQRFLSAYTSDRMVREIDGVYVHMIGTVQPSTERSAV</sequence>
<feature type="domain" description="Glycosyl transferase family 1" evidence="1">
    <location>
        <begin position="183"/>
        <end position="336"/>
    </location>
</feature>
<reference evidence="3 4" key="1">
    <citation type="submission" date="2020-08" db="EMBL/GenBank/DDBJ databases">
        <title>Genomic Encyclopedia of Type Strains, Phase IV (KMG-IV): sequencing the most valuable type-strain genomes for metagenomic binning, comparative biology and taxonomic classification.</title>
        <authorList>
            <person name="Goeker M."/>
        </authorList>
    </citation>
    <scope>NUCLEOTIDE SEQUENCE [LARGE SCALE GENOMIC DNA]</scope>
    <source>
        <strain evidence="3 4">DSM 26385</strain>
    </source>
</reference>
<dbReference type="CDD" id="cd03801">
    <property type="entry name" value="GT4_PimA-like"/>
    <property type="match status" value="1"/>
</dbReference>
<dbReference type="InterPro" id="IPR028098">
    <property type="entry name" value="Glyco_trans_4-like_N"/>
</dbReference>
<dbReference type="Pfam" id="PF00534">
    <property type="entry name" value="Glycos_transf_1"/>
    <property type="match status" value="1"/>
</dbReference>
<name>A0A7W6P2I2_9HYPH</name>
<dbReference type="Proteomes" id="UP000584824">
    <property type="component" value="Unassembled WGS sequence"/>
</dbReference>
<feature type="domain" description="Glycosyltransferase subfamily 4-like N-terminal" evidence="2">
    <location>
        <begin position="11"/>
        <end position="176"/>
    </location>
</feature>
<dbReference type="InterPro" id="IPR001296">
    <property type="entry name" value="Glyco_trans_1"/>
</dbReference>
<dbReference type="SUPFAM" id="SSF53756">
    <property type="entry name" value="UDP-Glycosyltransferase/glycogen phosphorylase"/>
    <property type="match status" value="1"/>
</dbReference>
<proteinExistence type="predicted"/>
<keyword evidence="3" id="KW-0808">Transferase</keyword>
<protein>
    <submittedName>
        <fullName evidence="3">Glycosyltransferase involved in cell wall biosynthesis</fullName>
    </submittedName>
</protein>
<dbReference type="Pfam" id="PF13439">
    <property type="entry name" value="Glyco_transf_4"/>
    <property type="match status" value="1"/>
</dbReference>
<evidence type="ECO:0000313" key="4">
    <source>
        <dbReference type="Proteomes" id="UP000584824"/>
    </source>
</evidence>
<dbReference type="InterPro" id="IPR050194">
    <property type="entry name" value="Glycosyltransferase_grp1"/>
</dbReference>
<gene>
    <name evidence="3" type="ORF">GGQ66_002407</name>
</gene>